<dbReference type="KEGG" id="vgu:HYG85_06470"/>
<evidence type="ECO:0000256" key="7">
    <source>
        <dbReference type="ARBA" id="ARBA00022840"/>
    </source>
</evidence>
<dbReference type="CDD" id="cd03216">
    <property type="entry name" value="ABC_Carb_Monos_I"/>
    <property type="match status" value="1"/>
</dbReference>
<keyword evidence="2" id="KW-0813">Transport</keyword>
<keyword evidence="5" id="KW-0677">Repeat</keyword>
<feature type="domain" description="ABC transporter" evidence="10">
    <location>
        <begin position="243"/>
        <end position="493"/>
    </location>
</feature>
<evidence type="ECO:0000256" key="8">
    <source>
        <dbReference type="ARBA" id="ARBA00022967"/>
    </source>
</evidence>
<proteinExistence type="predicted"/>
<keyword evidence="9" id="KW-0472">Membrane</keyword>
<accession>A0A8J8M907</accession>
<name>A0A8J8M907_9FIRM</name>
<keyword evidence="12" id="KW-1185">Reference proteome</keyword>
<reference evidence="11 12" key="1">
    <citation type="submission" date="2020-07" db="EMBL/GenBank/DDBJ databases">
        <title>Vallitalea guaymasensis genome.</title>
        <authorList>
            <person name="Postec A."/>
        </authorList>
    </citation>
    <scope>NUCLEOTIDE SEQUENCE [LARGE SCALE GENOMIC DNA]</scope>
    <source>
        <strain evidence="11 12">Ra1766G1</strain>
    </source>
</reference>
<keyword evidence="6" id="KW-0547">Nucleotide-binding</keyword>
<dbReference type="PROSITE" id="PS50893">
    <property type="entry name" value="ABC_TRANSPORTER_2"/>
    <property type="match status" value="2"/>
</dbReference>
<sequence length="493" mass="55384">MSTLRTENISKQYPGTLALDNVTATFESGQVHALLGKNGSGKSTMVKIFAGAIKATSGEVYLDDERLDFKNPQEAIDKGIATVYQELSLVPGMNVAENILLGRMPMRGKFIDWKKAYKQTKEILEDLGVDINPKEMVMNLSMWQCQMIEIVKAMSTNPKVLMLDEPTSSLAQNETDLLFDMIKKLKKKDVIIIYISHRLQELWKIADTCTVLRDGVYINKTIMAETSHEQLIKMMFGDVKIKTRPDDLIVGEKTLLEVKGLTRKGYFEDISFEVKEHEILGIAGMLGSGRTELLRGIFGADKVDEGKIIFEGKEIDKPTPHKMKKAGFALTPEDRKHEGLIQVLSVHTNLCVASLDYISPKHKITKKMEKPFVDKQIEDLEIKVPNVDLPISSLSGGNQQKVVVGNWLNTNPKIMFFDEPSRGIDVNAKQQIFDIIWEQSRKGVSSIMVSSELEELLEVCHRILIISNGKLIGEVKPEDITVEDLYKRCIGGK</sequence>
<comment type="subcellular location">
    <subcellularLocation>
        <location evidence="1">Cell membrane</location>
        <topology evidence="1">Peripheral membrane protein</topology>
    </subcellularLocation>
</comment>
<evidence type="ECO:0000256" key="9">
    <source>
        <dbReference type="ARBA" id="ARBA00023136"/>
    </source>
</evidence>
<dbReference type="Gene3D" id="3.40.50.300">
    <property type="entry name" value="P-loop containing nucleotide triphosphate hydrolases"/>
    <property type="match status" value="2"/>
</dbReference>
<dbReference type="CDD" id="cd03215">
    <property type="entry name" value="ABC_Carb_Monos_II"/>
    <property type="match status" value="1"/>
</dbReference>
<evidence type="ECO:0000313" key="12">
    <source>
        <dbReference type="Proteomes" id="UP000677305"/>
    </source>
</evidence>
<dbReference type="GO" id="GO:0016887">
    <property type="term" value="F:ATP hydrolysis activity"/>
    <property type="evidence" value="ECO:0007669"/>
    <property type="project" value="InterPro"/>
</dbReference>
<dbReference type="SUPFAM" id="SSF52540">
    <property type="entry name" value="P-loop containing nucleoside triphosphate hydrolases"/>
    <property type="match status" value="2"/>
</dbReference>
<dbReference type="AlphaFoldDB" id="A0A8J8M907"/>
<dbReference type="Pfam" id="PF00005">
    <property type="entry name" value="ABC_tran"/>
    <property type="match status" value="2"/>
</dbReference>
<evidence type="ECO:0000313" key="11">
    <source>
        <dbReference type="EMBL" id="QUH28581.1"/>
    </source>
</evidence>
<dbReference type="Proteomes" id="UP000677305">
    <property type="component" value="Chromosome"/>
</dbReference>
<dbReference type="GO" id="GO:0005886">
    <property type="term" value="C:plasma membrane"/>
    <property type="evidence" value="ECO:0007669"/>
    <property type="project" value="UniProtKB-SubCell"/>
</dbReference>
<dbReference type="EMBL" id="CP058561">
    <property type="protein sequence ID" value="QUH28581.1"/>
    <property type="molecule type" value="Genomic_DNA"/>
</dbReference>
<dbReference type="GO" id="GO:0005524">
    <property type="term" value="F:ATP binding"/>
    <property type="evidence" value="ECO:0007669"/>
    <property type="project" value="UniProtKB-KW"/>
</dbReference>
<evidence type="ECO:0000256" key="2">
    <source>
        <dbReference type="ARBA" id="ARBA00022448"/>
    </source>
</evidence>
<dbReference type="InterPro" id="IPR027417">
    <property type="entry name" value="P-loop_NTPase"/>
</dbReference>
<evidence type="ECO:0000256" key="5">
    <source>
        <dbReference type="ARBA" id="ARBA00022737"/>
    </source>
</evidence>
<dbReference type="InterPro" id="IPR003593">
    <property type="entry name" value="AAA+_ATPase"/>
</dbReference>
<keyword evidence="8" id="KW-1278">Translocase</keyword>
<dbReference type="RefSeq" id="WP_212692809.1">
    <property type="nucleotide sequence ID" value="NZ_CP058561.1"/>
</dbReference>
<keyword evidence="7 11" id="KW-0067">ATP-binding</keyword>
<dbReference type="InterPro" id="IPR050107">
    <property type="entry name" value="ABC_carbohydrate_import_ATPase"/>
</dbReference>
<organism evidence="11 12">
    <name type="scientific">Vallitalea guaymasensis</name>
    <dbReference type="NCBI Taxonomy" id="1185412"/>
    <lineage>
        <taxon>Bacteria</taxon>
        <taxon>Bacillati</taxon>
        <taxon>Bacillota</taxon>
        <taxon>Clostridia</taxon>
        <taxon>Lachnospirales</taxon>
        <taxon>Vallitaleaceae</taxon>
        <taxon>Vallitalea</taxon>
    </lineage>
</organism>
<evidence type="ECO:0000256" key="1">
    <source>
        <dbReference type="ARBA" id="ARBA00004202"/>
    </source>
</evidence>
<gene>
    <name evidence="11" type="ORF">HYG85_06470</name>
</gene>
<keyword evidence="3" id="KW-1003">Cell membrane</keyword>
<dbReference type="FunFam" id="3.40.50.300:FF:000127">
    <property type="entry name" value="Ribose import ATP-binding protein RbsA"/>
    <property type="match status" value="1"/>
</dbReference>
<evidence type="ECO:0000256" key="3">
    <source>
        <dbReference type="ARBA" id="ARBA00022475"/>
    </source>
</evidence>
<evidence type="ECO:0000259" key="10">
    <source>
        <dbReference type="PROSITE" id="PS50893"/>
    </source>
</evidence>
<evidence type="ECO:0000256" key="4">
    <source>
        <dbReference type="ARBA" id="ARBA00022597"/>
    </source>
</evidence>
<dbReference type="PANTHER" id="PTHR43790">
    <property type="entry name" value="CARBOHYDRATE TRANSPORT ATP-BINDING PROTEIN MG119-RELATED"/>
    <property type="match status" value="1"/>
</dbReference>
<dbReference type="SMART" id="SM00382">
    <property type="entry name" value="AAA"/>
    <property type="match status" value="2"/>
</dbReference>
<dbReference type="InterPro" id="IPR003439">
    <property type="entry name" value="ABC_transporter-like_ATP-bd"/>
</dbReference>
<dbReference type="InterPro" id="IPR017871">
    <property type="entry name" value="ABC_transporter-like_CS"/>
</dbReference>
<feature type="domain" description="ABC transporter" evidence="10">
    <location>
        <begin position="4"/>
        <end position="239"/>
    </location>
</feature>
<keyword evidence="4" id="KW-0762">Sugar transport</keyword>
<dbReference type="PANTHER" id="PTHR43790:SF3">
    <property type="entry name" value="D-ALLOSE IMPORT ATP-BINDING PROTEIN ALSA-RELATED"/>
    <property type="match status" value="1"/>
</dbReference>
<protein>
    <submittedName>
        <fullName evidence="11">Sugar ABC transporter ATP-binding protein</fullName>
    </submittedName>
</protein>
<dbReference type="PROSITE" id="PS00211">
    <property type="entry name" value="ABC_TRANSPORTER_1"/>
    <property type="match status" value="1"/>
</dbReference>
<evidence type="ECO:0000256" key="6">
    <source>
        <dbReference type="ARBA" id="ARBA00022741"/>
    </source>
</evidence>